<dbReference type="InterPro" id="IPR002401">
    <property type="entry name" value="Cyt_P450_E_grp-I"/>
</dbReference>
<name>A0A068RU51_9FUNG</name>
<dbReference type="OrthoDB" id="1470350at2759"/>
<keyword evidence="2" id="KW-0560">Oxidoreductase</keyword>
<evidence type="ECO:0000256" key="1">
    <source>
        <dbReference type="ARBA" id="ARBA00022723"/>
    </source>
</evidence>
<organism evidence="4 5">
    <name type="scientific">Lichtheimia corymbifera JMRC:FSU:9682</name>
    <dbReference type="NCBI Taxonomy" id="1263082"/>
    <lineage>
        <taxon>Eukaryota</taxon>
        <taxon>Fungi</taxon>
        <taxon>Fungi incertae sedis</taxon>
        <taxon>Mucoromycota</taxon>
        <taxon>Mucoromycotina</taxon>
        <taxon>Mucoromycetes</taxon>
        <taxon>Mucorales</taxon>
        <taxon>Lichtheimiaceae</taxon>
        <taxon>Lichtheimia</taxon>
    </lineage>
</organism>
<comment type="caution">
    <text evidence="4">The sequence shown here is derived from an EMBL/GenBank/DDBJ whole genome shotgun (WGS) entry which is preliminary data.</text>
</comment>
<evidence type="ECO:0000256" key="3">
    <source>
        <dbReference type="ARBA" id="ARBA00023004"/>
    </source>
</evidence>
<dbReference type="PANTHER" id="PTHR46300:SF11">
    <property type="entry name" value="OXIDOREDUCTASE, PUTATIVE-RELATED"/>
    <property type="match status" value="1"/>
</dbReference>
<keyword evidence="3" id="KW-0408">Iron</keyword>
<keyword evidence="5" id="KW-1185">Reference proteome</keyword>
<gene>
    <name evidence="4" type="ORF">LCOR_04853.1</name>
</gene>
<protein>
    <submittedName>
        <fullName evidence="4">Cytochrome p450</fullName>
    </submittedName>
</protein>
<dbReference type="EMBL" id="CBTN010000017">
    <property type="protein sequence ID" value="CDH53509.1"/>
    <property type="molecule type" value="Genomic_DNA"/>
</dbReference>
<dbReference type="PRINTS" id="PR00463">
    <property type="entry name" value="EP450I"/>
</dbReference>
<dbReference type="InterPro" id="IPR050364">
    <property type="entry name" value="Cytochrome_P450_fung"/>
</dbReference>
<accession>A0A068RU51</accession>
<reference evidence="4" key="1">
    <citation type="submission" date="2013-08" db="EMBL/GenBank/DDBJ databases">
        <title>Gene expansion shapes genome architecture in the human pathogen Lichtheimia corymbifera: an evolutionary genomics analysis in the ancient terrestrial Mucorales (Mucoromycotina).</title>
        <authorList>
            <person name="Schwartze V.U."/>
            <person name="Winter S."/>
            <person name="Shelest E."/>
            <person name="Marcet-Houben M."/>
            <person name="Horn F."/>
            <person name="Wehner S."/>
            <person name="Hoffmann K."/>
            <person name="Riege K."/>
            <person name="Sammeth M."/>
            <person name="Nowrousian M."/>
            <person name="Valiante V."/>
            <person name="Linde J."/>
            <person name="Jacobsen I.D."/>
            <person name="Marz M."/>
            <person name="Brakhage A.A."/>
            <person name="Gabaldon T."/>
            <person name="Bocker S."/>
            <person name="Voigt K."/>
        </authorList>
    </citation>
    <scope>NUCLEOTIDE SEQUENCE [LARGE SCALE GENOMIC DNA]</scope>
    <source>
        <strain evidence="4">FSU 9682</strain>
    </source>
</reference>
<dbReference type="VEuPathDB" id="FungiDB:LCOR_04853.1"/>
<evidence type="ECO:0000313" key="4">
    <source>
        <dbReference type="EMBL" id="CDH53509.1"/>
    </source>
</evidence>
<dbReference type="Pfam" id="PF00067">
    <property type="entry name" value="p450"/>
    <property type="match status" value="1"/>
</dbReference>
<dbReference type="GO" id="GO:0016705">
    <property type="term" value="F:oxidoreductase activity, acting on paired donors, with incorporation or reduction of molecular oxygen"/>
    <property type="evidence" value="ECO:0007669"/>
    <property type="project" value="InterPro"/>
</dbReference>
<dbReference type="STRING" id="1263082.A0A068RU51"/>
<proteinExistence type="predicted"/>
<dbReference type="GO" id="GO:0004497">
    <property type="term" value="F:monooxygenase activity"/>
    <property type="evidence" value="ECO:0007669"/>
    <property type="project" value="InterPro"/>
</dbReference>
<dbReference type="AlphaFoldDB" id="A0A068RU51"/>
<dbReference type="GO" id="GO:0020037">
    <property type="term" value="F:heme binding"/>
    <property type="evidence" value="ECO:0007669"/>
    <property type="project" value="InterPro"/>
</dbReference>
<dbReference type="SUPFAM" id="SSF48264">
    <property type="entry name" value="Cytochrome P450"/>
    <property type="match status" value="1"/>
</dbReference>
<keyword evidence="1" id="KW-0479">Metal-binding</keyword>
<dbReference type="PANTHER" id="PTHR46300">
    <property type="entry name" value="P450, PUTATIVE (EUROFUNG)-RELATED-RELATED"/>
    <property type="match status" value="1"/>
</dbReference>
<dbReference type="Proteomes" id="UP000027586">
    <property type="component" value="Unassembled WGS sequence"/>
</dbReference>
<dbReference type="Gene3D" id="1.10.630.10">
    <property type="entry name" value="Cytochrome P450"/>
    <property type="match status" value="1"/>
</dbReference>
<dbReference type="GO" id="GO:0005506">
    <property type="term" value="F:iron ion binding"/>
    <property type="evidence" value="ECO:0007669"/>
    <property type="project" value="InterPro"/>
</dbReference>
<dbReference type="InterPro" id="IPR036396">
    <property type="entry name" value="Cyt_P450_sf"/>
</dbReference>
<evidence type="ECO:0000256" key="2">
    <source>
        <dbReference type="ARBA" id="ARBA00023002"/>
    </source>
</evidence>
<sequence>MVIAPLRAWIIKKKSTLGPIAGAVAVFWTISRLRAHLTASSNSTNLPSPRFALPYFAAIVFGSSSVNKRLPDMSNQAEKLVDILATGNNIDPYQHLLRFVLDDMMFSCFGKRTTSINDPLFKQANHLVECIRETTKIKHIANQYLPALSFISFLLGHEKAFAEHAETRDTWVLESMMEAYKDGKECVATALMKAVDAGEIDEISAVVSLSDIIAGGTETTVVTMTWAVGILSAKPDVQRKIQQEIDHFIETHKRMPMFTDREHFPYMIAVQKECMRFRPATTLGVPHEAAEDIVWQNKIIPKGAIIVSNMVAMHMNPEVYPEPCAFRPERFLDKTETFTASAKSKIEDRDQYNFGWGR</sequence>
<dbReference type="InterPro" id="IPR001128">
    <property type="entry name" value="Cyt_P450"/>
</dbReference>
<evidence type="ECO:0000313" key="5">
    <source>
        <dbReference type="Proteomes" id="UP000027586"/>
    </source>
</evidence>